<keyword evidence="1 3" id="KW-0853">WD repeat</keyword>
<evidence type="ECO:0000256" key="2">
    <source>
        <dbReference type="ARBA" id="ARBA00022737"/>
    </source>
</evidence>
<dbReference type="Proteomes" id="UP000568380">
    <property type="component" value="Unassembled WGS sequence"/>
</dbReference>
<feature type="repeat" description="WD" evidence="3">
    <location>
        <begin position="705"/>
        <end position="746"/>
    </location>
</feature>
<dbReference type="InterPro" id="IPR019775">
    <property type="entry name" value="WD40_repeat_CS"/>
</dbReference>
<evidence type="ECO:0000313" key="6">
    <source>
        <dbReference type="Proteomes" id="UP000568380"/>
    </source>
</evidence>
<feature type="repeat" description="WD" evidence="3">
    <location>
        <begin position="571"/>
        <end position="604"/>
    </location>
</feature>
<dbReference type="InterPro" id="IPR011047">
    <property type="entry name" value="Quinoprotein_ADH-like_sf"/>
</dbReference>
<feature type="repeat" description="WD" evidence="3">
    <location>
        <begin position="1145"/>
        <end position="1186"/>
    </location>
</feature>
<keyword evidence="6" id="KW-1185">Reference proteome</keyword>
<feature type="repeat" description="WD" evidence="3">
    <location>
        <begin position="660"/>
        <end position="701"/>
    </location>
</feature>
<feature type="repeat" description="WD" evidence="3">
    <location>
        <begin position="1100"/>
        <end position="1133"/>
    </location>
</feature>
<dbReference type="Gene3D" id="2.130.10.10">
    <property type="entry name" value="YVTN repeat-like/Quinoprotein amine dehydrogenase"/>
    <property type="match status" value="6"/>
</dbReference>
<feature type="repeat" description="WD" evidence="3">
    <location>
        <begin position="630"/>
        <end position="648"/>
    </location>
</feature>
<reference evidence="5 6" key="1">
    <citation type="submission" date="2020-08" db="EMBL/GenBank/DDBJ databases">
        <title>Genomic Encyclopedia of Type Strains, Phase IV (KMG-IV): sequencing the most valuable type-strain genomes for metagenomic binning, comparative biology and taxonomic classification.</title>
        <authorList>
            <person name="Goeker M."/>
        </authorList>
    </citation>
    <scope>NUCLEOTIDE SEQUENCE [LARGE SCALE GENOMIC DNA]</scope>
    <source>
        <strain evidence="5 6">DSM 45385</strain>
    </source>
</reference>
<accession>A0A7W8EJ02</accession>
<keyword evidence="2" id="KW-0677">Repeat</keyword>
<dbReference type="InterPro" id="IPR049052">
    <property type="entry name" value="nSTAND1"/>
</dbReference>
<evidence type="ECO:0000259" key="4">
    <source>
        <dbReference type="PROSITE" id="PS50943"/>
    </source>
</evidence>
<dbReference type="InterPro" id="IPR001387">
    <property type="entry name" value="Cro/C1-type_HTH"/>
</dbReference>
<dbReference type="SUPFAM" id="SSF52540">
    <property type="entry name" value="P-loop containing nucleoside triphosphate hydrolases"/>
    <property type="match status" value="1"/>
</dbReference>
<feature type="repeat" description="WD" evidence="3">
    <location>
        <begin position="921"/>
        <end position="962"/>
    </location>
</feature>
<proteinExistence type="predicted"/>
<dbReference type="Pfam" id="PF20703">
    <property type="entry name" value="nSTAND1"/>
    <property type="match status" value="1"/>
</dbReference>
<feature type="repeat" description="WD" evidence="3">
    <location>
        <begin position="749"/>
        <end position="783"/>
    </location>
</feature>
<dbReference type="SUPFAM" id="SSF50998">
    <property type="entry name" value="Quinoprotein alcohol dehydrogenase-like"/>
    <property type="match status" value="1"/>
</dbReference>
<name>A0A7W8EJ02_9ACTN</name>
<dbReference type="SMART" id="SM00320">
    <property type="entry name" value="WD40"/>
    <property type="match status" value="13"/>
</dbReference>
<evidence type="ECO:0000256" key="1">
    <source>
        <dbReference type="ARBA" id="ARBA00022574"/>
    </source>
</evidence>
<dbReference type="CDD" id="cd00093">
    <property type="entry name" value="HTH_XRE"/>
    <property type="match status" value="1"/>
</dbReference>
<sequence>MSGSSHAIDLIHTRQDFARELTALRERAGLTVRQVAAATGVHGAHSTVGDWFAGRGLPATGSRDLLDRVLRACGVDEAAELERWVEAWRRVRRAPGPRPAGPEPYRGLAGFQVEDAEWFFGRRALTEELVERVTRAPGLHLVVGASGSGKSSLLRAGLIPALGERPALLFTPSTRPPGELTAFVVVDQFEEVFTTSSPGEALIAELAEAADGGATVVLGLRADFYAHALRHPPLLAAARDGQFAVGPMSEPELREAIVEPARKARVELGEGLVDLLLREVAPRAGAHEAGVLPLLSHALYATWRQGGGRRLTIADYRAVGGIEGAVAASATQVYTSLSGPQQELARRLFVDLVHVAADTADTRRRVATERLPEEVLDRFVAQRLITADTDAVEISHEALLTAWPLLRQWLEEDRAGLVIRRQLADAAAAWEREHRDPALLYRGARLAAARELATTQPADRAFLDASVAREAGELAAARRRTRRLYQLVAGLAAMLLLTVVATVVSVRSLETVSDQRNQALSGKAANEAVALRGTNPALAAQIGLAAYRLAPTAEARGALLSTFATPYSTRITGHTGAVYAAEFTPDGRLLATTGTDGTVRLWDVGARHAPRPLAVLPGSGGLLGAAIRGDGRLLATAGQDGTARLWDLADPARPAARATLRGHEGEIRRVAFSPDGRILASAGADRTVRLWDVTTPAQARQLSALGGHGDGVSAAVFAPGGRTLATTSGDTTVRLWDVADPRKPRQMAQVRHIDRVLAAAYSPDGRTLATGGFDNTLRLWDVRDPARPVALAALAGHVNGIVAVAFSPDGRTVATGSYDLTVRLWDIAEPRFAAVPLTLTGHTDTVYAVAFSPDGRTLASGGRDTTARLWEVKGPVLYGHSGPIHSAVPGAGGRLLVANSYRRAHLWDLSDPGRPAPLATLKEHTDNVLTAAFTPDGARLVTVSLDRTARLWDVRDPRRPVRLGMVSAPANPFTLALRPDARLVAVGEDGGVVRVWDLSDPRAPVEVRVLRAHTDRVLGLAFRSDGRVLASASADRTVRLWDLSDPRRPVALSTISAHANSVAAVAFAPSGGVLASAGYDHTARLWDLSDPRGPRPLSVLTGHSNSVNGLAFSPDGRTLVTAGFDGTARVWDITRPRSPGPPVPLVGHTDRVNSVAFGPGGATLVTGSSDSTARLWDMDPERVARRLCALATPRITAAEWQRHFPGLAFEPPCG</sequence>
<feature type="repeat" description="WD" evidence="3">
    <location>
        <begin position="1010"/>
        <end position="1051"/>
    </location>
</feature>
<protein>
    <submittedName>
        <fullName evidence="5">WD40 repeat protein/transcriptional regulator with XRE-family HTH domain</fullName>
    </submittedName>
</protein>
<dbReference type="PROSITE" id="PS50294">
    <property type="entry name" value="WD_REPEATS_REGION"/>
    <property type="match status" value="11"/>
</dbReference>
<dbReference type="InterPro" id="IPR020472">
    <property type="entry name" value="WD40_PAC1"/>
</dbReference>
<dbReference type="InterPro" id="IPR027417">
    <property type="entry name" value="P-loop_NTPase"/>
</dbReference>
<dbReference type="Gene3D" id="1.10.260.40">
    <property type="entry name" value="lambda repressor-like DNA-binding domains"/>
    <property type="match status" value="1"/>
</dbReference>
<feature type="repeat" description="WD" evidence="3">
    <location>
        <begin position="1055"/>
        <end position="1089"/>
    </location>
</feature>
<dbReference type="InterPro" id="IPR001680">
    <property type="entry name" value="WD40_rpt"/>
</dbReference>
<dbReference type="PRINTS" id="PR00320">
    <property type="entry name" value="GPROTEINBRPT"/>
</dbReference>
<organism evidence="5 6">
    <name type="scientific">Nonomuraea endophytica</name>
    <dbReference type="NCBI Taxonomy" id="714136"/>
    <lineage>
        <taxon>Bacteria</taxon>
        <taxon>Bacillati</taxon>
        <taxon>Actinomycetota</taxon>
        <taxon>Actinomycetes</taxon>
        <taxon>Streptosporangiales</taxon>
        <taxon>Streptosporangiaceae</taxon>
        <taxon>Nonomuraea</taxon>
    </lineage>
</organism>
<feature type="repeat" description="WD" evidence="3">
    <location>
        <begin position="839"/>
        <end position="873"/>
    </location>
</feature>
<dbReference type="InterPro" id="IPR015943">
    <property type="entry name" value="WD40/YVTN_repeat-like_dom_sf"/>
</dbReference>
<dbReference type="PROSITE" id="PS50943">
    <property type="entry name" value="HTH_CROC1"/>
    <property type="match status" value="1"/>
</dbReference>
<dbReference type="RefSeq" id="WP_184966507.1">
    <property type="nucleotide sequence ID" value="NZ_JACHIN010000008.1"/>
</dbReference>
<dbReference type="SUPFAM" id="SSF50978">
    <property type="entry name" value="WD40 repeat-like"/>
    <property type="match status" value="1"/>
</dbReference>
<dbReference type="PROSITE" id="PS50082">
    <property type="entry name" value="WD_REPEATS_2"/>
    <property type="match status" value="12"/>
</dbReference>
<feature type="repeat" description="WD" evidence="3">
    <location>
        <begin position="794"/>
        <end position="835"/>
    </location>
</feature>
<dbReference type="PROSITE" id="PS00678">
    <property type="entry name" value="WD_REPEATS_1"/>
    <property type="match status" value="12"/>
</dbReference>
<dbReference type="SMART" id="SM00530">
    <property type="entry name" value="HTH_XRE"/>
    <property type="match status" value="1"/>
</dbReference>
<dbReference type="EMBL" id="JACHIN010000008">
    <property type="protein sequence ID" value="MBB5080202.1"/>
    <property type="molecule type" value="Genomic_DNA"/>
</dbReference>
<evidence type="ECO:0000256" key="3">
    <source>
        <dbReference type="PROSITE-ProRule" id="PRU00221"/>
    </source>
</evidence>
<dbReference type="InterPro" id="IPR050349">
    <property type="entry name" value="WD_LIS1/nudF_dynein_reg"/>
</dbReference>
<dbReference type="CDD" id="cd00200">
    <property type="entry name" value="WD40"/>
    <property type="match status" value="3"/>
</dbReference>
<feature type="domain" description="HTH cro/C1-type" evidence="4">
    <location>
        <begin position="21"/>
        <end position="81"/>
    </location>
</feature>
<comment type="caution">
    <text evidence="5">The sequence shown here is derived from an EMBL/GenBank/DDBJ whole genome shotgun (WGS) entry which is preliminary data.</text>
</comment>
<dbReference type="PANTHER" id="PTHR44129">
    <property type="entry name" value="WD REPEAT-CONTAINING PROTEIN POP1"/>
    <property type="match status" value="1"/>
</dbReference>
<dbReference type="GO" id="GO:0003677">
    <property type="term" value="F:DNA binding"/>
    <property type="evidence" value="ECO:0007669"/>
    <property type="project" value="InterPro"/>
</dbReference>
<dbReference type="Pfam" id="PF13560">
    <property type="entry name" value="HTH_31"/>
    <property type="match status" value="1"/>
</dbReference>
<dbReference type="InterPro" id="IPR010982">
    <property type="entry name" value="Lambda_DNA-bd_dom_sf"/>
</dbReference>
<dbReference type="Pfam" id="PF00400">
    <property type="entry name" value="WD40"/>
    <property type="match status" value="12"/>
</dbReference>
<dbReference type="InterPro" id="IPR036322">
    <property type="entry name" value="WD40_repeat_dom_sf"/>
</dbReference>
<evidence type="ECO:0000313" key="5">
    <source>
        <dbReference type="EMBL" id="MBB5080202.1"/>
    </source>
</evidence>
<gene>
    <name evidence="5" type="ORF">HNR40_005689</name>
</gene>
<dbReference type="AlphaFoldDB" id="A0A7W8EJ02"/>